<dbReference type="Pfam" id="PF11363">
    <property type="entry name" value="DUF3164"/>
    <property type="match status" value="1"/>
</dbReference>
<dbReference type="Proteomes" id="UP000072741">
    <property type="component" value="Unassembled WGS sequence"/>
</dbReference>
<dbReference type="EMBL" id="LDSL01000064">
    <property type="protein sequence ID" value="KTT21882.1"/>
    <property type="molecule type" value="Genomic_DNA"/>
</dbReference>
<keyword evidence="2" id="KW-1185">Reference proteome</keyword>
<organism evidence="1 2">
    <name type="scientific">Pseudacidovorax intermedius</name>
    <dbReference type="NCBI Taxonomy" id="433924"/>
    <lineage>
        <taxon>Bacteria</taxon>
        <taxon>Pseudomonadati</taxon>
        <taxon>Pseudomonadota</taxon>
        <taxon>Betaproteobacteria</taxon>
        <taxon>Burkholderiales</taxon>
        <taxon>Comamonadaceae</taxon>
        <taxon>Pseudacidovorax</taxon>
    </lineage>
</organism>
<dbReference type="RefSeq" id="WP_058642026.1">
    <property type="nucleotide sequence ID" value="NZ_LDSL01000064.1"/>
</dbReference>
<proteinExistence type="predicted"/>
<reference evidence="1 2" key="1">
    <citation type="journal article" date="2016" name="Front. Microbiol.">
        <title>Genomic Resource of Rice Seed Associated Bacteria.</title>
        <authorList>
            <person name="Midha S."/>
            <person name="Bansal K."/>
            <person name="Sharma S."/>
            <person name="Kumar N."/>
            <person name="Patil P.P."/>
            <person name="Chaudhry V."/>
            <person name="Patil P.B."/>
        </authorList>
    </citation>
    <scope>NUCLEOTIDE SEQUENCE [LARGE SCALE GENOMIC DNA]</scope>
    <source>
        <strain evidence="1 2">NS331</strain>
    </source>
</reference>
<comment type="caution">
    <text evidence="1">The sequence shown here is derived from an EMBL/GenBank/DDBJ whole genome shotgun (WGS) entry which is preliminary data.</text>
</comment>
<evidence type="ECO:0000313" key="1">
    <source>
        <dbReference type="EMBL" id="KTT21882.1"/>
    </source>
</evidence>
<gene>
    <name evidence="1" type="ORF">NS331_10990</name>
</gene>
<protein>
    <submittedName>
        <fullName evidence="1">Sulfate transporter</fullName>
    </submittedName>
</protein>
<dbReference type="InterPro" id="IPR021505">
    <property type="entry name" value="Phage_B3_Orf6"/>
</dbReference>
<evidence type="ECO:0000313" key="2">
    <source>
        <dbReference type="Proteomes" id="UP000072741"/>
    </source>
</evidence>
<sequence>MSKKDIPPGYWEDAKGSFIPISKIKPIDKDRTQVVEALVAMAKDEQAKLTAFKLNSMAAVQEFIERSLAEYDTKTGGAKGNVSLMTFDGRYKVVRQIQDTLVFDERLQAAKVLVDECIQEWSKGSKAEIKALINDAFDVDQAGKINTGRVLGLRRLQIDDPRWQNAMKAIGDSMKVASSKPYIRFYERDEHSGDYIAIALDLAAV</sequence>
<name>A0A147GWX2_9BURK</name>
<dbReference type="OrthoDB" id="7554786at2"/>
<dbReference type="PATRIC" id="fig|433924.3.peg.4207"/>
<accession>A0A147GWX2</accession>
<dbReference type="AlphaFoldDB" id="A0A147GWX2"/>